<name>A0A081LCP9_9BACI</name>
<keyword evidence="1 4" id="KW-0489">Methyltransferase</keyword>
<reference evidence="4 5" key="1">
    <citation type="submission" date="2012-09" db="EMBL/GenBank/DDBJ databases">
        <title>Genome Sequence of Bacillus sp. DW5-4.</title>
        <authorList>
            <person name="Lai Q."/>
            <person name="Liu Y."/>
            <person name="Shao Z."/>
        </authorList>
    </citation>
    <scope>NUCLEOTIDE SEQUENCE [LARGE SCALE GENOMIC DNA]</scope>
    <source>
        <strain evidence="4 5">DW5-4</strain>
    </source>
</reference>
<evidence type="ECO:0000313" key="4">
    <source>
        <dbReference type="EMBL" id="KEP27025.1"/>
    </source>
</evidence>
<dbReference type="Pfam" id="PF13649">
    <property type="entry name" value="Methyltransf_25"/>
    <property type="match status" value="1"/>
</dbReference>
<dbReference type="EMBL" id="JOTP01000005">
    <property type="protein sequence ID" value="KEP27025.1"/>
    <property type="molecule type" value="Genomic_DNA"/>
</dbReference>
<comment type="caution">
    <text evidence="4">The sequence shown here is derived from an EMBL/GenBank/DDBJ whole genome shotgun (WGS) entry which is preliminary data.</text>
</comment>
<dbReference type="CDD" id="cd02440">
    <property type="entry name" value="AdoMet_MTases"/>
    <property type="match status" value="1"/>
</dbReference>
<dbReference type="RefSeq" id="WP_034319431.1">
    <property type="nucleotide sequence ID" value="NZ_JOTP01000005.1"/>
</dbReference>
<dbReference type="eggNOG" id="COG2226">
    <property type="taxonomic scope" value="Bacteria"/>
</dbReference>
<evidence type="ECO:0000313" key="5">
    <source>
        <dbReference type="Proteomes" id="UP000028091"/>
    </source>
</evidence>
<sequence>MIYQGFAGVYDELMAHAPYDEWVQWIQQYIKPNAAIIDVGCGTGEISLRLAEKGHNVTGIDLSEEMLAFAQQKAQSHKQSVQFLHQDMRELTGFQQAFQAAVICCDSLNYLKNENDVKKTFKNMFQLLEADGVLLFDVHTPYKMEEVFPGSTYADQDEEISYIWQSDKGDDMYSVIHDLSFFVKDGDVYQRYDETHEQRTFPFETYAAFLESAGFENIEVTADFTNQAPQEFAERYFISAKKSKTIV</sequence>
<dbReference type="Proteomes" id="UP000028091">
    <property type="component" value="Unassembled WGS sequence"/>
</dbReference>
<dbReference type="InterPro" id="IPR041698">
    <property type="entry name" value="Methyltransf_25"/>
</dbReference>
<keyword evidence="2 4" id="KW-0808">Transferase</keyword>
<dbReference type="InterPro" id="IPR029063">
    <property type="entry name" value="SAM-dependent_MTases_sf"/>
</dbReference>
<dbReference type="GO" id="GO:0032259">
    <property type="term" value="P:methylation"/>
    <property type="evidence" value="ECO:0007669"/>
    <property type="project" value="UniProtKB-KW"/>
</dbReference>
<proteinExistence type="predicted"/>
<dbReference type="AlphaFoldDB" id="A0A081LCP9"/>
<dbReference type="Gene3D" id="2.20.25.110">
    <property type="entry name" value="S-adenosyl-L-methionine-dependent methyltransferases"/>
    <property type="match status" value="1"/>
</dbReference>
<dbReference type="GO" id="GO:0008168">
    <property type="term" value="F:methyltransferase activity"/>
    <property type="evidence" value="ECO:0007669"/>
    <property type="project" value="UniProtKB-KW"/>
</dbReference>
<accession>A0A081LCP9</accession>
<evidence type="ECO:0000256" key="1">
    <source>
        <dbReference type="ARBA" id="ARBA00022603"/>
    </source>
</evidence>
<dbReference type="PANTHER" id="PTHR43861:SF1">
    <property type="entry name" value="TRANS-ACONITATE 2-METHYLTRANSFERASE"/>
    <property type="match status" value="1"/>
</dbReference>
<gene>
    <name evidence="4" type="ORF">BA70_15175</name>
</gene>
<evidence type="ECO:0000256" key="2">
    <source>
        <dbReference type="ARBA" id="ARBA00022679"/>
    </source>
</evidence>
<dbReference type="SUPFAM" id="SSF53335">
    <property type="entry name" value="S-adenosyl-L-methionine-dependent methyltransferases"/>
    <property type="match status" value="1"/>
</dbReference>
<dbReference type="PANTHER" id="PTHR43861">
    <property type="entry name" value="TRANS-ACONITATE 2-METHYLTRANSFERASE-RELATED"/>
    <property type="match status" value="1"/>
</dbReference>
<organism evidence="4 5">
    <name type="scientific">Bacillus zhangzhouensis</name>
    <dbReference type="NCBI Taxonomy" id="1178540"/>
    <lineage>
        <taxon>Bacteria</taxon>
        <taxon>Bacillati</taxon>
        <taxon>Bacillota</taxon>
        <taxon>Bacilli</taxon>
        <taxon>Bacillales</taxon>
        <taxon>Bacillaceae</taxon>
        <taxon>Bacillus</taxon>
    </lineage>
</organism>
<feature type="domain" description="Methyltransferase" evidence="3">
    <location>
        <begin position="36"/>
        <end position="132"/>
    </location>
</feature>
<dbReference type="Gene3D" id="3.40.50.150">
    <property type="entry name" value="Vaccinia Virus protein VP39"/>
    <property type="match status" value="1"/>
</dbReference>
<keyword evidence="5" id="KW-1185">Reference proteome</keyword>
<dbReference type="OrthoDB" id="9811589at2"/>
<evidence type="ECO:0000259" key="3">
    <source>
        <dbReference type="Pfam" id="PF13649"/>
    </source>
</evidence>
<protein>
    <submittedName>
        <fullName evidence="4">Methyltransferase</fullName>
    </submittedName>
</protein>